<reference evidence="3 4" key="1">
    <citation type="submission" date="2013-09" db="EMBL/GenBank/DDBJ databases">
        <title>Corchorus capsularis genome sequencing.</title>
        <authorList>
            <person name="Alam M."/>
            <person name="Haque M.S."/>
            <person name="Islam M.S."/>
            <person name="Emdad E.M."/>
            <person name="Islam M.M."/>
            <person name="Ahmed B."/>
            <person name="Halim A."/>
            <person name="Hossen Q.M.M."/>
            <person name="Hossain M.Z."/>
            <person name="Ahmed R."/>
            <person name="Khan M.M."/>
            <person name="Islam R."/>
            <person name="Rashid M.M."/>
            <person name="Khan S.A."/>
            <person name="Rahman M.S."/>
            <person name="Alam M."/>
        </authorList>
    </citation>
    <scope>NUCLEOTIDE SEQUENCE [LARGE SCALE GENOMIC DNA]</scope>
    <source>
        <strain evidence="4">cv. CVL-1</strain>
        <tissue evidence="3">Whole seedling</tissue>
    </source>
</reference>
<sequence>MVNVPPPPITPTAPPPYWPPPTPGPSYSPPPAPGPPGNHNTVYIAVFVSLGGAFFLAFLAAGLFCLAKQRKKKVIIPPPIEESACVAVEEQRHVHETITTGPCGEQTVTLTVDDDVRVHEIAEVGVAAIASPHASHGHAEGHHLKTG</sequence>
<dbReference type="EMBL" id="AWWV01012064">
    <property type="protein sequence ID" value="OMO69249.1"/>
    <property type="molecule type" value="Genomic_DNA"/>
</dbReference>
<evidence type="ECO:0000256" key="2">
    <source>
        <dbReference type="SAM" id="Phobius"/>
    </source>
</evidence>
<name>A0A1R3HFV9_COCAP</name>
<dbReference type="STRING" id="210143.A0A1R3HFV9"/>
<feature type="transmembrane region" description="Helical" evidence="2">
    <location>
        <begin position="42"/>
        <end position="66"/>
    </location>
</feature>
<keyword evidence="2" id="KW-1133">Transmembrane helix</keyword>
<protein>
    <submittedName>
        <fullName evidence="3">Putative actin binding protein</fullName>
    </submittedName>
</protein>
<keyword evidence="2" id="KW-0812">Transmembrane</keyword>
<keyword evidence="4" id="KW-1185">Reference proteome</keyword>
<evidence type="ECO:0000313" key="4">
    <source>
        <dbReference type="Proteomes" id="UP000188268"/>
    </source>
</evidence>
<dbReference type="Gramene" id="OMO69249">
    <property type="protein sequence ID" value="OMO69249"/>
    <property type="gene ID" value="CCACVL1_19580"/>
</dbReference>
<comment type="caution">
    <text evidence="3">The sequence shown here is derived from an EMBL/GenBank/DDBJ whole genome shotgun (WGS) entry which is preliminary data.</text>
</comment>
<proteinExistence type="predicted"/>
<evidence type="ECO:0000313" key="3">
    <source>
        <dbReference type="EMBL" id="OMO69249.1"/>
    </source>
</evidence>
<dbReference type="InterPro" id="IPR044950">
    <property type="entry name" value="TED6/7"/>
</dbReference>
<organism evidence="3 4">
    <name type="scientific">Corchorus capsularis</name>
    <name type="common">Jute</name>
    <dbReference type="NCBI Taxonomy" id="210143"/>
    <lineage>
        <taxon>Eukaryota</taxon>
        <taxon>Viridiplantae</taxon>
        <taxon>Streptophyta</taxon>
        <taxon>Embryophyta</taxon>
        <taxon>Tracheophyta</taxon>
        <taxon>Spermatophyta</taxon>
        <taxon>Magnoliopsida</taxon>
        <taxon>eudicotyledons</taxon>
        <taxon>Gunneridae</taxon>
        <taxon>Pentapetalae</taxon>
        <taxon>rosids</taxon>
        <taxon>malvids</taxon>
        <taxon>Malvales</taxon>
        <taxon>Malvaceae</taxon>
        <taxon>Grewioideae</taxon>
        <taxon>Apeibeae</taxon>
        <taxon>Corchorus</taxon>
    </lineage>
</organism>
<keyword evidence="2" id="KW-0472">Membrane</keyword>
<dbReference type="PANTHER" id="PTHR35697:SF6">
    <property type="entry name" value="LEUCINE-RICH REPEAT EXTENSIN-LIKE PROTEIN 3"/>
    <property type="match status" value="1"/>
</dbReference>
<dbReference type="AlphaFoldDB" id="A0A1R3HFV9"/>
<feature type="region of interest" description="Disordered" evidence="1">
    <location>
        <begin position="1"/>
        <end position="33"/>
    </location>
</feature>
<gene>
    <name evidence="3" type="ORF">CCACVL1_19580</name>
</gene>
<dbReference type="GO" id="GO:0009834">
    <property type="term" value="P:plant-type secondary cell wall biogenesis"/>
    <property type="evidence" value="ECO:0007669"/>
    <property type="project" value="InterPro"/>
</dbReference>
<dbReference type="OrthoDB" id="1001914at2759"/>
<evidence type="ECO:0000256" key="1">
    <source>
        <dbReference type="SAM" id="MobiDB-lite"/>
    </source>
</evidence>
<dbReference type="PANTHER" id="PTHR35697">
    <property type="entry name" value="OS08G0108300 PROTEIN"/>
    <property type="match status" value="1"/>
</dbReference>
<dbReference type="Proteomes" id="UP000188268">
    <property type="component" value="Unassembled WGS sequence"/>
</dbReference>
<dbReference type="OMA" id="NFQFPYF"/>
<accession>A0A1R3HFV9</accession>